<organism evidence="2 3">
    <name type="scientific">Porphyromonas endodontalis (strain ATCC 35406 / DSM 24491 / JCM 8526 / CCUG 16442 / BCRC 14492 / NCTC 13058 / HG 370)</name>
    <name type="common">Bacteroides endodontalis</name>
    <dbReference type="NCBI Taxonomy" id="553175"/>
    <lineage>
        <taxon>Bacteria</taxon>
        <taxon>Pseudomonadati</taxon>
        <taxon>Bacteroidota</taxon>
        <taxon>Bacteroidia</taxon>
        <taxon>Bacteroidales</taxon>
        <taxon>Porphyromonadaceae</taxon>
        <taxon>Porphyromonas</taxon>
    </lineage>
</organism>
<evidence type="ECO:0000313" key="2">
    <source>
        <dbReference type="EMBL" id="EEN82600.1"/>
    </source>
</evidence>
<reference evidence="2 3" key="1">
    <citation type="submission" date="2009-04" db="EMBL/GenBank/DDBJ databases">
        <authorList>
            <person name="Sebastian Y."/>
            <person name="Madupu R."/>
            <person name="Durkin A.S."/>
            <person name="Torralba M."/>
            <person name="Methe B."/>
            <person name="Sutton G.G."/>
            <person name="Strausberg R.L."/>
            <person name="Nelson K.E."/>
        </authorList>
    </citation>
    <scope>NUCLEOTIDE SEQUENCE [LARGE SCALE GENOMIC DNA]</scope>
    <source>
        <strain evidence="3">ATCC 35406 / BCRC 14492 / JCM 8526 / NCTC 13058 / HG 370</strain>
    </source>
</reference>
<dbReference type="Gene3D" id="3.40.50.300">
    <property type="entry name" value="P-loop containing nucleotide triphosphate hydrolases"/>
    <property type="match status" value="1"/>
</dbReference>
<gene>
    <name evidence="2" type="ORF">POREN0001_1525</name>
</gene>
<evidence type="ECO:0000259" key="1">
    <source>
        <dbReference type="SMART" id="SM00382"/>
    </source>
</evidence>
<evidence type="ECO:0000313" key="3">
    <source>
        <dbReference type="Proteomes" id="UP000004295"/>
    </source>
</evidence>
<dbReference type="AlphaFoldDB" id="C3JB82"/>
<accession>C3JB82</accession>
<dbReference type="SUPFAM" id="SSF52540">
    <property type="entry name" value="P-loop containing nucleoside triphosphate hydrolases"/>
    <property type="match status" value="1"/>
</dbReference>
<dbReference type="EMBL" id="ACNN01000024">
    <property type="protein sequence ID" value="EEN82600.1"/>
    <property type="molecule type" value="Genomic_DNA"/>
</dbReference>
<keyword evidence="3" id="KW-1185">Reference proteome</keyword>
<protein>
    <recommendedName>
        <fullName evidence="1">AAA+ ATPase domain-containing protein</fullName>
    </recommendedName>
</protein>
<dbReference type="Proteomes" id="UP000004295">
    <property type="component" value="Unassembled WGS sequence"/>
</dbReference>
<name>C3JB82_POREA</name>
<dbReference type="RefSeq" id="WP_004334001.1">
    <property type="nucleotide sequence ID" value="NZ_ACNN01000024.1"/>
</dbReference>
<comment type="caution">
    <text evidence="2">The sequence shown here is derived from an EMBL/GenBank/DDBJ whole genome shotgun (WGS) entry which is preliminary data.</text>
</comment>
<dbReference type="STRING" id="553175.POREN0001_1525"/>
<sequence length="213" mass="23989">MAKTYSNSNVLTAQFTLADFGGAWLAHLGRPALRGMWFVYGKSGSGKTMYCLKLAKYLTEFVRKVAYNSLEQGLSPAMQQAWRRAGMAECGNHIMLLDREPLPELRKRLSKKKSPDVVFVDSVMYLEDAPASELIALRHEYPSKLFVLIGQERNGDAYNSKQIKLKHDADIKVRVVGGVARCETRYSTEDGYGGADYIAFEARKKKFNAEMDE</sequence>
<dbReference type="SMART" id="SM00382">
    <property type="entry name" value="AAA"/>
    <property type="match status" value="1"/>
</dbReference>
<feature type="domain" description="AAA+ ATPase" evidence="1">
    <location>
        <begin position="33"/>
        <end position="177"/>
    </location>
</feature>
<dbReference type="GeneID" id="93364828"/>
<dbReference type="eggNOG" id="COG0467">
    <property type="taxonomic scope" value="Bacteria"/>
</dbReference>
<proteinExistence type="predicted"/>
<dbReference type="InterPro" id="IPR003593">
    <property type="entry name" value="AAA+_ATPase"/>
</dbReference>
<dbReference type="InterPro" id="IPR027417">
    <property type="entry name" value="P-loop_NTPase"/>
</dbReference>